<name>A0A1B2EGS5_9HYPH</name>
<protein>
    <submittedName>
        <fullName evidence="2">Uncharacterized protein</fullName>
    </submittedName>
</protein>
<gene>
    <name evidence="2" type="ORF">BB934_13915</name>
</gene>
<dbReference type="RefSeq" id="WP_099510180.1">
    <property type="nucleotide sequence ID" value="NZ_CP016616.1"/>
</dbReference>
<evidence type="ECO:0000313" key="2">
    <source>
        <dbReference type="EMBL" id="ANY79174.1"/>
    </source>
</evidence>
<dbReference type="AlphaFoldDB" id="A0A1B2EGS5"/>
<evidence type="ECO:0000256" key="1">
    <source>
        <dbReference type="SAM" id="MobiDB-lite"/>
    </source>
</evidence>
<dbReference type="OrthoDB" id="8020271at2"/>
<dbReference type="KEGG" id="moc:BB934_13915"/>
<proteinExistence type="predicted"/>
<dbReference type="EMBL" id="CP016616">
    <property type="protein sequence ID" value="ANY79174.1"/>
    <property type="molecule type" value="Genomic_DNA"/>
</dbReference>
<feature type="region of interest" description="Disordered" evidence="1">
    <location>
        <begin position="29"/>
        <end position="49"/>
    </location>
</feature>
<reference evidence="2" key="1">
    <citation type="submission" date="2016-07" db="EMBL/GenBank/DDBJ databases">
        <title>Microvirga ossetica sp. nov. a new species of rhizobia isolated from root nodules of the legume species Vicia alpestris Steven originated from North Ossetia region in the Caucasus.</title>
        <authorList>
            <person name="Safronova V.I."/>
            <person name="Kuznetsova I.G."/>
            <person name="Sazanova A.L."/>
            <person name="Belimov A."/>
            <person name="Andronov E."/>
            <person name="Osledkin Y.S."/>
            <person name="Onishchuk O.P."/>
            <person name="Kurchak O.N."/>
            <person name="Shaposhnikov A.I."/>
            <person name="Willems A."/>
            <person name="Tikhonovich I.A."/>
        </authorList>
    </citation>
    <scope>NUCLEOTIDE SEQUENCE [LARGE SCALE GENOMIC DNA]</scope>
    <source>
        <strain evidence="2">V5/3M</strain>
    </source>
</reference>
<sequence length="223" mass="23972">MEVTVAIAESQGLIEKDVSGRYVLVPDRPSQILAENTPQESPEDQGEALSDAAVEADLAALVQASTSSTQFAILGQLVSDGEVNPNTMSRVSSELGIHPQEAEARLGKVVEGFKAQAISTFHQAGIEDADEFISWAQQHRPEDFKAAMRNHGVERSTRGYQPLVQEYLSTIADRDPEAILEAQLGSGITATKQGSTVILTIPGVGQVDYKTAVRERLITVRGS</sequence>
<accession>A0A1B2EGS5</accession>
<organism evidence="2">
    <name type="scientific">Microvirga ossetica</name>
    <dbReference type="NCBI Taxonomy" id="1882682"/>
    <lineage>
        <taxon>Bacteria</taxon>
        <taxon>Pseudomonadati</taxon>
        <taxon>Pseudomonadota</taxon>
        <taxon>Alphaproteobacteria</taxon>
        <taxon>Hyphomicrobiales</taxon>
        <taxon>Methylobacteriaceae</taxon>
        <taxon>Microvirga</taxon>
    </lineage>
</organism>